<dbReference type="InterPro" id="IPR013087">
    <property type="entry name" value="Znf_C2H2_type"/>
</dbReference>
<dbReference type="GO" id="GO:0008270">
    <property type="term" value="F:zinc ion binding"/>
    <property type="evidence" value="ECO:0007669"/>
    <property type="project" value="UniProtKB-KW"/>
</dbReference>
<dbReference type="InterPro" id="IPR036236">
    <property type="entry name" value="Znf_C2H2_sf"/>
</dbReference>
<keyword evidence="1" id="KW-0863">Zinc-finger</keyword>
<gene>
    <name evidence="3" type="ORF">SAMEA4029009_CIC11G00000002922</name>
</gene>
<accession>A0A1L0BK91</accession>
<protein>
    <submittedName>
        <fullName evidence="3">CIC11C00000002922</fullName>
    </submittedName>
</protein>
<proteinExistence type="predicted"/>
<reference evidence="3 4" key="1">
    <citation type="submission" date="2016-10" db="EMBL/GenBank/DDBJ databases">
        <authorList>
            <person name="de Groot N.N."/>
        </authorList>
    </citation>
    <scope>NUCLEOTIDE SEQUENCE [LARGE SCALE GENOMIC DNA]</scope>
    <source>
        <strain evidence="3 4">PYCC 4715</strain>
    </source>
</reference>
<dbReference type="PROSITE" id="PS50157">
    <property type="entry name" value="ZINC_FINGER_C2H2_2"/>
    <property type="match status" value="1"/>
</dbReference>
<name>A0A1L0BK91_9ASCO</name>
<dbReference type="Gene3D" id="3.30.160.60">
    <property type="entry name" value="Classic Zinc Finger"/>
    <property type="match status" value="1"/>
</dbReference>
<keyword evidence="1" id="KW-0479">Metal-binding</keyword>
<dbReference type="Proteomes" id="UP000182259">
    <property type="component" value="Chromosome II"/>
</dbReference>
<dbReference type="PROSITE" id="PS00028">
    <property type="entry name" value="ZINC_FINGER_C2H2_1"/>
    <property type="match status" value="1"/>
</dbReference>
<evidence type="ECO:0000256" key="1">
    <source>
        <dbReference type="PROSITE-ProRule" id="PRU00042"/>
    </source>
</evidence>
<feature type="domain" description="C2H2-type" evidence="2">
    <location>
        <begin position="10"/>
        <end position="37"/>
    </location>
</feature>
<evidence type="ECO:0000313" key="3">
    <source>
        <dbReference type="EMBL" id="SGZ51769.1"/>
    </source>
</evidence>
<evidence type="ECO:0000313" key="4">
    <source>
        <dbReference type="Proteomes" id="UP000182259"/>
    </source>
</evidence>
<dbReference type="AlphaFoldDB" id="A0A1L0BK91"/>
<sequence>MLIHKKDKPHVCPHCGKGFNTGQQISRHLVAHRNNSIRTYEDGGGRKVTGTKTQAVEFEEVAKSSNDSLFNLAYTVYRDFSTEKSIGGDSGGDGEVDHGSKSSLISVDSSTYNSGPLLGTPSSGTFENADPAASKISFSDSQSIADLVWEINSKSSVATSNISTPTPEASETTRLNDCNDISADFDLLLQNGQVWWCKDDACHGIIGYGSIGEIISHYYTTHHYVPEDLHILYEDLVSRPPENDLDPNVDPIYFYLPGTGCPVNVHLMEDTNTSIW</sequence>
<dbReference type="EMBL" id="LT635765">
    <property type="protein sequence ID" value="SGZ51769.1"/>
    <property type="molecule type" value="Genomic_DNA"/>
</dbReference>
<keyword evidence="1" id="KW-0862">Zinc</keyword>
<dbReference type="SUPFAM" id="SSF57667">
    <property type="entry name" value="beta-beta-alpha zinc fingers"/>
    <property type="match status" value="1"/>
</dbReference>
<organism evidence="3 4">
    <name type="scientific">Sungouiella intermedia</name>
    <dbReference type="NCBI Taxonomy" id="45354"/>
    <lineage>
        <taxon>Eukaryota</taxon>
        <taxon>Fungi</taxon>
        <taxon>Dikarya</taxon>
        <taxon>Ascomycota</taxon>
        <taxon>Saccharomycotina</taxon>
        <taxon>Pichiomycetes</taxon>
        <taxon>Metschnikowiaceae</taxon>
        <taxon>Sungouiella</taxon>
    </lineage>
</organism>
<evidence type="ECO:0000259" key="2">
    <source>
        <dbReference type="PROSITE" id="PS50157"/>
    </source>
</evidence>